<evidence type="ECO:0000313" key="4">
    <source>
        <dbReference type="Proteomes" id="UP001243844"/>
    </source>
</evidence>
<gene>
    <name evidence="3" type="ORF">RFH47_04800</name>
</gene>
<reference evidence="3" key="1">
    <citation type="submission" date="2023-08" db="EMBL/GenBank/DDBJ databases">
        <title>Emergence of clinically-relevant ST2 carbapenem-resistant Acinetobacter baumannii strains in hospital sewages in Zhejiang, East of China.</title>
        <authorList>
            <person name="Kaichao C."/>
            <person name="Zhang R."/>
        </authorList>
    </citation>
    <scope>NUCLEOTIDE SEQUENCE</scope>
    <source>
        <strain evidence="3">M-RB-37</strain>
    </source>
</reference>
<dbReference type="SUPFAM" id="SSF52540">
    <property type="entry name" value="P-loop containing nucleoside triphosphate hydrolases"/>
    <property type="match status" value="1"/>
</dbReference>
<protein>
    <submittedName>
        <fullName evidence="3">PilT/PilU family type 4a pilus ATPase</fullName>
    </submittedName>
</protein>
<dbReference type="EMBL" id="JAVIDL010000006">
    <property type="protein sequence ID" value="MDQ8935048.1"/>
    <property type="molecule type" value="Genomic_DNA"/>
</dbReference>
<dbReference type="InterPro" id="IPR003593">
    <property type="entry name" value="AAA+_ATPase"/>
</dbReference>
<dbReference type="GO" id="GO:0005524">
    <property type="term" value="F:ATP binding"/>
    <property type="evidence" value="ECO:0007669"/>
    <property type="project" value="InterPro"/>
</dbReference>
<dbReference type="InterPro" id="IPR050921">
    <property type="entry name" value="T4SS_GSP_E_ATPase"/>
</dbReference>
<evidence type="ECO:0000259" key="2">
    <source>
        <dbReference type="SMART" id="SM00382"/>
    </source>
</evidence>
<dbReference type="RefSeq" id="WP_308981105.1">
    <property type="nucleotide sequence ID" value="NZ_JAVIDL010000006.1"/>
</dbReference>
<dbReference type="InterPro" id="IPR027417">
    <property type="entry name" value="P-loop_NTPase"/>
</dbReference>
<proteinExistence type="inferred from homology"/>
<accession>A0AAW8J686</accession>
<dbReference type="PANTHER" id="PTHR30486">
    <property type="entry name" value="TWITCHING MOTILITY PROTEIN PILT"/>
    <property type="match status" value="1"/>
</dbReference>
<dbReference type="Pfam" id="PF00437">
    <property type="entry name" value="T2SSE"/>
    <property type="match status" value="1"/>
</dbReference>
<dbReference type="GO" id="GO:0016887">
    <property type="term" value="F:ATP hydrolysis activity"/>
    <property type="evidence" value="ECO:0007669"/>
    <property type="project" value="InterPro"/>
</dbReference>
<comment type="caution">
    <text evidence="3">The sequence shown here is derived from an EMBL/GenBank/DDBJ whole genome shotgun (WGS) entry which is preliminary data.</text>
</comment>
<dbReference type="InterPro" id="IPR001482">
    <property type="entry name" value="T2SS/T4SS_dom"/>
</dbReference>
<dbReference type="Proteomes" id="UP001243844">
    <property type="component" value="Unassembled WGS sequence"/>
</dbReference>
<dbReference type="AlphaFoldDB" id="A0AAW8J686"/>
<evidence type="ECO:0000313" key="3">
    <source>
        <dbReference type="EMBL" id="MDQ8935048.1"/>
    </source>
</evidence>
<dbReference type="Gene3D" id="3.30.450.90">
    <property type="match status" value="1"/>
</dbReference>
<dbReference type="CDD" id="cd01131">
    <property type="entry name" value="PilT"/>
    <property type="match status" value="1"/>
</dbReference>
<feature type="domain" description="AAA+ ATPase" evidence="2">
    <location>
        <begin position="122"/>
        <end position="256"/>
    </location>
</feature>
<sequence>MDLINLLELTLKQKASDLHLSSGIAPILRIDGELQTLNLAPLESEVLFNSFKTVLTHQQIEQLQQQQELDFALELTDASRFRIHLFSQSRGISAAIRCIPSTIIPLTHFDFKNTLEKICTFPHGLVLVTGPTGSGKSSTLAAMLEHINLTRSAHILSIEDPIEYRFQAKKCLIQQREISKHSLNFNTALHAALRQDPDIIFIGELRDAKTIRLALSAAETGHLVFASLHSASACKTVNRIIDAFPTAEKEPIRKLFAESIQAIIAQVLLKKTTGGRVAAHEIMLSTPAIRNLIHENKITQLYSSLQTNSALGMITLDQCLKSLVQQGTILSEQARTVAHYPENF</sequence>
<dbReference type="InterPro" id="IPR006321">
    <property type="entry name" value="PilT/PilU"/>
</dbReference>
<evidence type="ECO:0000256" key="1">
    <source>
        <dbReference type="ARBA" id="ARBA00006611"/>
    </source>
</evidence>
<name>A0AAW8J686_9GAMM</name>
<comment type="similarity">
    <text evidence="1">Belongs to the GSP E family.</text>
</comment>
<dbReference type="PANTHER" id="PTHR30486:SF6">
    <property type="entry name" value="TYPE IV PILUS RETRACTATION ATPASE PILT"/>
    <property type="match status" value="1"/>
</dbReference>
<dbReference type="Gene3D" id="3.40.50.300">
    <property type="entry name" value="P-loop containing nucleotide triphosphate hydrolases"/>
    <property type="match status" value="1"/>
</dbReference>
<dbReference type="NCBIfam" id="TIGR01420">
    <property type="entry name" value="pilT_fam"/>
    <property type="match status" value="1"/>
</dbReference>
<dbReference type="SMART" id="SM00382">
    <property type="entry name" value="AAA"/>
    <property type="match status" value="1"/>
</dbReference>
<organism evidence="3 4">
    <name type="scientific">Acinetobacter rudis</name>
    <dbReference type="NCBI Taxonomy" id="632955"/>
    <lineage>
        <taxon>Bacteria</taxon>
        <taxon>Pseudomonadati</taxon>
        <taxon>Pseudomonadota</taxon>
        <taxon>Gammaproteobacteria</taxon>
        <taxon>Moraxellales</taxon>
        <taxon>Moraxellaceae</taxon>
        <taxon>Acinetobacter</taxon>
    </lineage>
</organism>